<feature type="transmembrane region" description="Helical" evidence="1">
    <location>
        <begin position="68"/>
        <end position="88"/>
    </location>
</feature>
<evidence type="ECO:0000313" key="2">
    <source>
        <dbReference type="EMBL" id="KAK3382904.1"/>
    </source>
</evidence>
<name>A0AAE0NK56_9PEZI</name>
<gene>
    <name evidence="2" type="ORF">B0T24DRAFT_602949</name>
</gene>
<feature type="transmembrane region" description="Helical" evidence="1">
    <location>
        <begin position="21"/>
        <end position="48"/>
    </location>
</feature>
<proteinExistence type="predicted"/>
<evidence type="ECO:0000313" key="3">
    <source>
        <dbReference type="Proteomes" id="UP001287356"/>
    </source>
</evidence>
<dbReference type="EMBL" id="JAULSN010000001">
    <property type="protein sequence ID" value="KAK3382904.1"/>
    <property type="molecule type" value="Genomic_DNA"/>
</dbReference>
<keyword evidence="1" id="KW-0472">Membrane</keyword>
<accession>A0AAE0NK56</accession>
<dbReference type="AlphaFoldDB" id="A0AAE0NK56"/>
<sequence>MSGGLVLFETTESVIEVLWDIALAFFIVRIGFIYFAANFATGVALAWLASSSTTTTTTTYLTQLTSTLPVWLLLATASVTAWTRLLVVRYEIPRALGFRLAIGMAGLLFMAGADALVALVLYGQGTLAATLADARADAAAGLALALFALMPLVQMPFERAEGEELSHGHGHGRKSVVDAVPTVNVKERKEAKKTQ</sequence>
<keyword evidence="1" id="KW-0812">Transmembrane</keyword>
<reference evidence="2" key="2">
    <citation type="submission" date="2023-06" db="EMBL/GenBank/DDBJ databases">
        <authorList>
            <consortium name="Lawrence Berkeley National Laboratory"/>
            <person name="Haridas S."/>
            <person name="Hensen N."/>
            <person name="Bonometti L."/>
            <person name="Westerberg I."/>
            <person name="Brannstrom I.O."/>
            <person name="Guillou S."/>
            <person name="Cros-Aarteil S."/>
            <person name="Calhoun S."/>
            <person name="Kuo A."/>
            <person name="Mondo S."/>
            <person name="Pangilinan J."/>
            <person name="Riley R."/>
            <person name="Labutti K."/>
            <person name="Andreopoulos B."/>
            <person name="Lipzen A."/>
            <person name="Chen C."/>
            <person name="Yanf M."/>
            <person name="Daum C."/>
            <person name="Ng V."/>
            <person name="Clum A."/>
            <person name="Steindorff A."/>
            <person name="Ohm R."/>
            <person name="Martin F."/>
            <person name="Silar P."/>
            <person name="Natvig D."/>
            <person name="Lalanne C."/>
            <person name="Gautier V."/>
            <person name="Ament-Velasquez S.L."/>
            <person name="Kruys A."/>
            <person name="Hutchinson M.I."/>
            <person name="Powell A.J."/>
            <person name="Barry K."/>
            <person name="Miller A.N."/>
            <person name="Grigoriev I.V."/>
            <person name="Debuchy R."/>
            <person name="Gladieux P."/>
            <person name="Thoren M.H."/>
            <person name="Johannesson H."/>
        </authorList>
    </citation>
    <scope>NUCLEOTIDE SEQUENCE</scope>
    <source>
        <strain evidence="2">CBS 958.72</strain>
    </source>
</reference>
<evidence type="ECO:0000256" key="1">
    <source>
        <dbReference type="SAM" id="Phobius"/>
    </source>
</evidence>
<organism evidence="2 3">
    <name type="scientific">Lasiosphaeria ovina</name>
    <dbReference type="NCBI Taxonomy" id="92902"/>
    <lineage>
        <taxon>Eukaryota</taxon>
        <taxon>Fungi</taxon>
        <taxon>Dikarya</taxon>
        <taxon>Ascomycota</taxon>
        <taxon>Pezizomycotina</taxon>
        <taxon>Sordariomycetes</taxon>
        <taxon>Sordariomycetidae</taxon>
        <taxon>Sordariales</taxon>
        <taxon>Lasiosphaeriaceae</taxon>
        <taxon>Lasiosphaeria</taxon>
    </lineage>
</organism>
<protein>
    <submittedName>
        <fullName evidence="2">Uncharacterized protein</fullName>
    </submittedName>
</protein>
<reference evidence="2" key="1">
    <citation type="journal article" date="2023" name="Mol. Phylogenet. Evol.">
        <title>Genome-scale phylogeny and comparative genomics of the fungal order Sordariales.</title>
        <authorList>
            <person name="Hensen N."/>
            <person name="Bonometti L."/>
            <person name="Westerberg I."/>
            <person name="Brannstrom I.O."/>
            <person name="Guillou S."/>
            <person name="Cros-Aarteil S."/>
            <person name="Calhoun S."/>
            <person name="Haridas S."/>
            <person name="Kuo A."/>
            <person name="Mondo S."/>
            <person name="Pangilinan J."/>
            <person name="Riley R."/>
            <person name="LaButti K."/>
            <person name="Andreopoulos B."/>
            <person name="Lipzen A."/>
            <person name="Chen C."/>
            <person name="Yan M."/>
            <person name="Daum C."/>
            <person name="Ng V."/>
            <person name="Clum A."/>
            <person name="Steindorff A."/>
            <person name="Ohm R.A."/>
            <person name="Martin F."/>
            <person name="Silar P."/>
            <person name="Natvig D.O."/>
            <person name="Lalanne C."/>
            <person name="Gautier V."/>
            <person name="Ament-Velasquez S.L."/>
            <person name="Kruys A."/>
            <person name="Hutchinson M.I."/>
            <person name="Powell A.J."/>
            <person name="Barry K."/>
            <person name="Miller A.N."/>
            <person name="Grigoriev I.V."/>
            <person name="Debuchy R."/>
            <person name="Gladieux P."/>
            <person name="Hiltunen Thoren M."/>
            <person name="Johannesson H."/>
        </authorList>
    </citation>
    <scope>NUCLEOTIDE SEQUENCE</scope>
    <source>
        <strain evidence="2">CBS 958.72</strain>
    </source>
</reference>
<keyword evidence="1" id="KW-1133">Transmembrane helix</keyword>
<comment type="caution">
    <text evidence="2">The sequence shown here is derived from an EMBL/GenBank/DDBJ whole genome shotgun (WGS) entry which is preliminary data.</text>
</comment>
<dbReference type="Proteomes" id="UP001287356">
    <property type="component" value="Unassembled WGS sequence"/>
</dbReference>
<keyword evidence="3" id="KW-1185">Reference proteome</keyword>
<feature type="transmembrane region" description="Helical" evidence="1">
    <location>
        <begin position="100"/>
        <end position="122"/>
    </location>
</feature>